<evidence type="ECO:0000256" key="9">
    <source>
        <dbReference type="ARBA" id="ARBA00023237"/>
    </source>
</evidence>
<feature type="domain" description="TonB-dependent receptor plug" evidence="14">
    <location>
        <begin position="65"/>
        <end position="171"/>
    </location>
</feature>
<reference evidence="15 16" key="1">
    <citation type="journal article" date="2015" name="Int. J. Syst. Evol. Microbiol.">
        <title>Mariniphaga sediminis sp. nov., isolated from coastal sediment.</title>
        <authorList>
            <person name="Wang F.Q."/>
            <person name="Shen Q.Y."/>
            <person name="Chen G.J."/>
            <person name="Du Z.J."/>
        </authorList>
    </citation>
    <scope>NUCLEOTIDE SEQUENCE [LARGE SCALE GENOMIC DNA]</scope>
    <source>
        <strain evidence="15 16">SY21</strain>
    </source>
</reference>
<evidence type="ECO:0000256" key="3">
    <source>
        <dbReference type="ARBA" id="ARBA00022452"/>
    </source>
</evidence>
<keyword evidence="4 10" id="KW-0812">Transmembrane</keyword>
<dbReference type="Pfam" id="PF07715">
    <property type="entry name" value="Plug"/>
    <property type="match status" value="1"/>
</dbReference>
<dbReference type="AlphaFoldDB" id="A0A399CTJ3"/>
<evidence type="ECO:0000256" key="2">
    <source>
        <dbReference type="ARBA" id="ARBA00022448"/>
    </source>
</evidence>
<evidence type="ECO:0000256" key="4">
    <source>
        <dbReference type="ARBA" id="ARBA00022692"/>
    </source>
</evidence>
<evidence type="ECO:0000313" key="15">
    <source>
        <dbReference type="EMBL" id="RIH63089.1"/>
    </source>
</evidence>
<dbReference type="InterPro" id="IPR012910">
    <property type="entry name" value="Plug_dom"/>
</dbReference>
<comment type="similarity">
    <text evidence="10 11">Belongs to the TonB-dependent receptor family.</text>
</comment>
<evidence type="ECO:0000256" key="12">
    <source>
        <dbReference type="SAM" id="SignalP"/>
    </source>
</evidence>
<dbReference type="PROSITE" id="PS52016">
    <property type="entry name" value="TONB_DEPENDENT_REC_3"/>
    <property type="match status" value="1"/>
</dbReference>
<dbReference type="SUPFAM" id="SSF56935">
    <property type="entry name" value="Porins"/>
    <property type="match status" value="1"/>
</dbReference>
<comment type="subcellular location">
    <subcellularLocation>
        <location evidence="1 10">Cell outer membrane</location>
        <topology evidence="1 10">Multi-pass membrane protein</topology>
    </subcellularLocation>
</comment>
<sequence length="703" mass="78118">MLKMRLQSSLLLFLCFSGICFPFSGKTQEILTPKPNANTVRDTTSLSGRIDEITVTAFHSPYNLFNTPGPVNLISSAGLEAGSAFTPVEALNQVPGIFMHHGTLNTNRLTIRGIGSRTPYATNKIKAYFGEIPLTSGDGETTLEDLENPAIQRVEIIKGPSSSLYGAGLGGTILFHPKRVQRDFVQHQLTAASFDAWKNTLSAGINHKNLNMFVLGSVLNSQGFRENNATNRANILLRSEYTISDIANLSALIQVTKMKGFIPSSLDFPTFQDTPQKAAANWKGIEGYEAYTKGQMGLSLDVFPGELNKISIAAFGSFRNADELRPFNLLEEHSDYMGWRGYYQKTMGGKRTKITLTSGIEFFREKYNWSTWSNKIPDNALSDNRERRSYENLFIQMESDFNKQLFLSAGINGNLTRFYYTDNFPEDGDQSGNRFYQPVLSPRIGFSYKASNALSLFGNASHGFSTPSFEETLLPEGQINTNIKPESGWSVEAGIRADWNERIRATISYYRIYIKNLLVARRTGEDAYVGVNAGKSLHPGLESEIRWSVLPAGVFPSLIFSGNATLANYRFLDFTDDGNDYSGNLLPGTTRTTWLLTGDFSPVKNFGIRAWHRFTGKMPVNDANADFTDPYGLTNLELKYAGTTDAFSIKIKAGVQNIFDVQHAAMLAVNAPAFGTALPRYYYPGNPRNYFVSILIGWRGLSH</sequence>
<dbReference type="InterPro" id="IPR036942">
    <property type="entry name" value="Beta-barrel_TonB_sf"/>
</dbReference>
<evidence type="ECO:0000256" key="1">
    <source>
        <dbReference type="ARBA" id="ARBA00004571"/>
    </source>
</evidence>
<evidence type="ECO:0000313" key="16">
    <source>
        <dbReference type="Proteomes" id="UP000266441"/>
    </source>
</evidence>
<organism evidence="15 16">
    <name type="scientific">Mariniphaga sediminis</name>
    <dbReference type="NCBI Taxonomy" id="1628158"/>
    <lineage>
        <taxon>Bacteria</taxon>
        <taxon>Pseudomonadati</taxon>
        <taxon>Bacteroidota</taxon>
        <taxon>Bacteroidia</taxon>
        <taxon>Marinilabiliales</taxon>
        <taxon>Prolixibacteraceae</taxon>
        <taxon>Mariniphaga</taxon>
    </lineage>
</organism>
<keyword evidence="8" id="KW-0675">Receptor</keyword>
<keyword evidence="16" id="KW-1185">Reference proteome</keyword>
<dbReference type="GO" id="GO:0015344">
    <property type="term" value="F:siderophore uptake transmembrane transporter activity"/>
    <property type="evidence" value="ECO:0007669"/>
    <property type="project" value="TreeGrafter"/>
</dbReference>
<dbReference type="Proteomes" id="UP000266441">
    <property type="component" value="Unassembled WGS sequence"/>
</dbReference>
<dbReference type="Gene3D" id="2.40.170.20">
    <property type="entry name" value="TonB-dependent receptor, beta-barrel domain"/>
    <property type="match status" value="1"/>
</dbReference>
<evidence type="ECO:0000256" key="6">
    <source>
        <dbReference type="ARBA" id="ARBA00023077"/>
    </source>
</evidence>
<evidence type="ECO:0000256" key="11">
    <source>
        <dbReference type="RuleBase" id="RU003357"/>
    </source>
</evidence>
<dbReference type="InterPro" id="IPR039426">
    <property type="entry name" value="TonB-dep_rcpt-like"/>
</dbReference>
<evidence type="ECO:0000256" key="8">
    <source>
        <dbReference type="ARBA" id="ARBA00023170"/>
    </source>
</evidence>
<keyword evidence="9 10" id="KW-0998">Cell outer membrane</keyword>
<dbReference type="PANTHER" id="PTHR30069">
    <property type="entry name" value="TONB-DEPENDENT OUTER MEMBRANE RECEPTOR"/>
    <property type="match status" value="1"/>
</dbReference>
<name>A0A399CTJ3_9BACT</name>
<dbReference type="InterPro" id="IPR037066">
    <property type="entry name" value="Plug_dom_sf"/>
</dbReference>
<dbReference type="Gene3D" id="2.170.130.10">
    <property type="entry name" value="TonB-dependent receptor, plug domain"/>
    <property type="match status" value="1"/>
</dbReference>
<feature type="domain" description="TonB-dependent receptor-like beta-barrel" evidence="13">
    <location>
        <begin position="305"/>
        <end position="658"/>
    </location>
</feature>
<protein>
    <recommendedName>
        <fullName evidence="17">TonB-dependent receptor</fullName>
    </recommendedName>
</protein>
<proteinExistence type="inferred from homology"/>
<evidence type="ECO:0000256" key="10">
    <source>
        <dbReference type="PROSITE-ProRule" id="PRU01360"/>
    </source>
</evidence>
<gene>
    <name evidence="15" type="ORF">D1164_21520</name>
</gene>
<evidence type="ECO:0000259" key="14">
    <source>
        <dbReference type="Pfam" id="PF07715"/>
    </source>
</evidence>
<evidence type="ECO:0000256" key="7">
    <source>
        <dbReference type="ARBA" id="ARBA00023136"/>
    </source>
</evidence>
<keyword evidence="7 10" id="KW-0472">Membrane</keyword>
<keyword evidence="3 10" id="KW-1134">Transmembrane beta strand</keyword>
<dbReference type="GO" id="GO:0009279">
    <property type="term" value="C:cell outer membrane"/>
    <property type="evidence" value="ECO:0007669"/>
    <property type="project" value="UniProtKB-SubCell"/>
</dbReference>
<comment type="caution">
    <text evidence="15">The sequence shown here is derived from an EMBL/GenBank/DDBJ whole genome shotgun (WGS) entry which is preliminary data.</text>
</comment>
<dbReference type="Pfam" id="PF00593">
    <property type="entry name" value="TonB_dep_Rec_b-barrel"/>
    <property type="match status" value="1"/>
</dbReference>
<evidence type="ECO:0008006" key="17">
    <source>
        <dbReference type="Google" id="ProtNLM"/>
    </source>
</evidence>
<dbReference type="OrthoDB" id="9775095at2"/>
<evidence type="ECO:0000256" key="5">
    <source>
        <dbReference type="ARBA" id="ARBA00022729"/>
    </source>
</evidence>
<dbReference type="GO" id="GO:0044718">
    <property type="term" value="P:siderophore transmembrane transport"/>
    <property type="evidence" value="ECO:0007669"/>
    <property type="project" value="TreeGrafter"/>
</dbReference>
<keyword evidence="2 10" id="KW-0813">Transport</keyword>
<keyword evidence="6 11" id="KW-0798">TonB box</keyword>
<evidence type="ECO:0000259" key="13">
    <source>
        <dbReference type="Pfam" id="PF00593"/>
    </source>
</evidence>
<dbReference type="EMBL" id="QWET01000026">
    <property type="protein sequence ID" value="RIH63089.1"/>
    <property type="molecule type" value="Genomic_DNA"/>
</dbReference>
<keyword evidence="5 12" id="KW-0732">Signal</keyword>
<feature type="signal peptide" evidence="12">
    <location>
        <begin position="1"/>
        <end position="22"/>
    </location>
</feature>
<dbReference type="PANTHER" id="PTHR30069:SF29">
    <property type="entry name" value="HEMOGLOBIN AND HEMOGLOBIN-HAPTOGLOBIN-BINDING PROTEIN 1-RELATED"/>
    <property type="match status" value="1"/>
</dbReference>
<feature type="chain" id="PRO_5017197243" description="TonB-dependent receptor" evidence="12">
    <location>
        <begin position="23"/>
        <end position="703"/>
    </location>
</feature>
<accession>A0A399CTJ3</accession>
<dbReference type="InterPro" id="IPR000531">
    <property type="entry name" value="Beta-barrel_TonB"/>
</dbReference>